<dbReference type="EMBL" id="JAODUP010000267">
    <property type="protein sequence ID" value="KAK2154504.1"/>
    <property type="molecule type" value="Genomic_DNA"/>
</dbReference>
<dbReference type="GO" id="GO:0000981">
    <property type="term" value="F:DNA-binding transcription factor activity, RNA polymerase II-specific"/>
    <property type="evidence" value="ECO:0007669"/>
    <property type="project" value="InterPro"/>
</dbReference>
<evidence type="ECO:0000259" key="6">
    <source>
        <dbReference type="PROSITE" id="PS50071"/>
    </source>
</evidence>
<feature type="compositionally biased region" description="Basic and acidic residues" evidence="5">
    <location>
        <begin position="156"/>
        <end position="167"/>
    </location>
</feature>
<comment type="subcellular location">
    <subcellularLocation>
        <location evidence="3 4">Nucleus</location>
    </subcellularLocation>
</comment>
<proteinExistence type="predicted"/>
<comment type="caution">
    <text evidence="7">The sequence shown here is derived from an EMBL/GenBank/DDBJ whole genome shotgun (WGS) entry which is preliminary data.</text>
</comment>
<dbReference type="GO" id="GO:0000978">
    <property type="term" value="F:RNA polymerase II cis-regulatory region sequence-specific DNA binding"/>
    <property type="evidence" value="ECO:0007669"/>
    <property type="project" value="TreeGrafter"/>
</dbReference>
<dbReference type="PANTHER" id="PTHR46271:SF2">
    <property type="entry name" value="RETINA AND ANTERIOR NEURAL FOLD HOMEOBOX PROTEIN 2"/>
    <property type="match status" value="1"/>
</dbReference>
<evidence type="ECO:0000256" key="1">
    <source>
        <dbReference type="ARBA" id="ARBA00023015"/>
    </source>
</evidence>
<dbReference type="SUPFAM" id="SSF46689">
    <property type="entry name" value="Homeodomain-like"/>
    <property type="match status" value="1"/>
</dbReference>
<evidence type="ECO:0000313" key="7">
    <source>
        <dbReference type="EMBL" id="KAK2154504.1"/>
    </source>
</evidence>
<protein>
    <recommendedName>
        <fullName evidence="6">Homeobox domain-containing protein</fullName>
    </recommendedName>
</protein>
<dbReference type="Gene3D" id="1.10.10.60">
    <property type="entry name" value="Homeodomain-like"/>
    <property type="match status" value="1"/>
</dbReference>
<keyword evidence="8" id="KW-1185">Reference proteome</keyword>
<keyword evidence="3 4" id="KW-0539">Nucleus</keyword>
<evidence type="ECO:0000256" key="3">
    <source>
        <dbReference type="PROSITE-ProRule" id="PRU00108"/>
    </source>
</evidence>
<feature type="domain" description="Homeobox" evidence="6">
    <location>
        <begin position="180"/>
        <end position="230"/>
    </location>
</feature>
<dbReference type="GO" id="GO:0005634">
    <property type="term" value="C:nucleus"/>
    <property type="evidence" value="ECO:0007669"/>
    <property type="project" value="UniProtKB-SubCell"/>
</dbReference>
<dbReference type="PANTHER" id="PTHR46271">
    <property type="entry name" value="HOMEOBOX PROTEIN, PUTATIVE-RELATED"/>
    <property type="match status" value="1"/>
</dbReference>
<feature type="region of interest" description="Disordered" evidence="5">
    <location>
        <begin position="120"/>
        <end position="187"/>
    </location>
</feature>
<dbReference type="GO" id="GO:0045944">
    <property type="term" value="P:positive regulation of transcription by RNA polymerase II"/>
    <property type="evidence" value="ECO:0007669"/>
    <property type="project" value="InterPro"/>
</dbReference>
<evidence type="ECO:0000313" key="8">
    <source>
        <dbReference type="Proteomes" id="UP001208570"/>
    </source>
</evidence>
<sequence length="230" mass="26362">MEGRGGHVSRRAASHNGGSRRPRLSVKALNSRHNNARKWPDFGYGSTERTRLSNIKMYIMEADSGHARSELRVSDWLPVEHLLAYIVGYLSSTYRCILLVTCRASTGVYYDREDCQRSTIAKGKPSRDQPEGGVRESRESSAPDDVIKRYSQQTAEETKGGPEARTDDFDDDDGDDEPKKKHRRNRTTFTTYQLHELERAFEKSHYPDVYSREELALKINLPEVRVQVRV</sequence>
<keyword evidence="2" id="KW-0804">Transcription</keyword>
<keyword evidence="3 4" id="KW-0238">DNA-binding</keyword>
<dbReference type="CDD" id="cd00086">
    <property type="entry name" value="homeodomain"/>
    <property type="match status" value="1"/>
</dbReference>
<reference evidence="7" key="1">
    <citation type="journal article" date="2023" name="Mol. Biol. Evol.">
        <title>Third-Generation Sequencing Reveals the Adaptive Role of the Epigenome in Three Deep-Sea Polychaetes.</title>
        <authorList>
            <person name="Perez M."/>
            <person name="Aroh O."/>
            <person name="Sun Y."/>
            <person name="Lan Y."/>
            <person name="Juniper S.K."/>
            <person name="Young C.R."/>
            <person name="Angers B."/>
            <person name="Qian P.Y."/>
        </authorList>
    </citation>
    <scope>NUCLEOTIDE SEQUENCE</scope>
    <source>
        <strain evidence="7">P08H-3</strain>
    </source>
</reference>
<dbReference type="Pfam" id="PF00046">
    <property type="entry name" value="Homeodomain"/>
    <property type="match status" value="1"/>
</dbReference>
<keyword evidence="3 4" id="KW-0371">Homeobox</keyword>
<dbReference type="InterPro" id="IPR043562">
    <property type="entry name" value="RAX/RAX2"/>
</dbReference>
<dbReference type="SMART" id="SM00389">
    <property type="entry name" value="HOX"/>
    <property type="match status" value="1"/>
</dbReference>
<dbReference type="PROSITE" id="PS50071">
    <property type="entry name" value="HOMEOBOX_2"/>
    <property type="match status" value="1"/>
</dbReference>
<keyword evidence="1" id="KW-0805">Transcription regulation</keyword>
<name>A0AAD9JJT1_9ANNE</name>
<feature type="compositionally biased region" description="Basic and acidic residues" evidence="5">
    <location>
        <begin position="125"/>
        <end position="148"/>
    </location>
</feature>
<dbReference type="InterPro" id="IPR001356">
    <property type="entry name" value="HD"/>
</dbReference>
<evidence type="ECO:0000256" key="5">
    <source>
        <dbReference type="SAM" id="MobiDB-lite"/>
    </source>
</evidence>
<gene>
    <name evidence="7" type="ORF">LSH36_267g03118</name>
</gene>
<feature type="compositionally biased region" description="Basic residues" evidence="5">
    <location>
        <begin position="7"/>
        <end position="24"/>
    </location>
</feature>
<evidence type="ECO:0000256" key="4">
    <source>
        <dbReference type="RuleBase" id="RU000682"/>
    </source>
</evidence>
<accession>A0AAD9JJT1</accession>
<dbReference type="AlphaFoldDB" id="A0AAD9JJT1"/>
<feature type="region of interest" description="Disordered" evidence="5">
    <location>
        <begin position="1"/>
        <end position="24"/>
    </location>
</feature>
<evidence type="ECO:0000256" key="2">
    <source>
        <dbReference type="ARBA" id="ARBA00023163"/>
    </source>
</evidence>
<dbReference type="InterPro" id="IPR009057">
    <property type="entry name" value="Homeodomain-like_sf"/>
</dbReference>
<dbReference type="Proteomes" id="UP001208570">
    <property type="component" value="Unassembled WGS sequence"/>
</dbReference>
<organism evidence="7 8">
    <name type="scientific">Paralvinella palmiformis</name>
    <dbReference type="NCBI Taxonomy" id="53620"/>
    <lineage>
        <taxon>Eukaryota</taxon>
        <taxon>Metazoa</taxon>
        <taxon>Spiralia</taxon>
        <taxon>Lophotrochozoa</taxon>
        <taxon>Annelida</taxon>
        <taxon>Polychaeta</taxon>
        <taxon>Sedentaria</taxon>
        <taxon>Canalipalpata</taxon>
        <taxon>Terebellida</taxon>
        <taxon>Terebelliformia</taxon>
        <taxon>Alvinellidae</taxon>
        <taxon>Paralvinella</taxon>
    </lineage>
</organism>